<dbReference type="InterPro" id="IPR016167">
    <property type="entry name" value="FAD-bd_PCMH_sub1"/>
</dbReference>
<dbReference type="SUPFAM" id="SSF55447">
    <property type="entry name" value="CO dehydrogenase flavoprotein C-terminal domain-like"/>
    <property type="match status" value="1"/>
</dbReference>
<dbReference type="GO" id="GO:0071949">
    <property type="term" value="F:FAD binding"/>
    <property type="evidence" value="ECO:0007669"/>
    <property type="project" value="InterPro"/>
</dbReference>
<dbReference type="PANTHER" id="PTHR42659">
    <property type="entry name" value="XANTHINE DEHYDROGENASE SUBUNIT C-RELATED"/>
    <property type="match status" value="1"/>
</dbReference>
<evidence type="ECO:0000313" key="4">
    <source>
        <dbReference type="Proteomes" id="UP000579647"/>
    </source>
</evidence>
<dbReference type="EC" id="1.17.1.4" evidence="3"/>
<protein>
    <submittedName>
        <fullName evidence="3">Xanthine dehydrogenase YagS FAD-binding subunit</fullName>
        <ecNumber evidence="3">1.17.1.4</ecNumber>
    </submittedName>
</protein>
<comment type="caution">
    <text evidence="3">The sequence shown here is derived from an EMBL/GenBank/DDBJ whole genome shotgun (WGS) entry which is preliminary data.</text>
</comment>
<dbReference type="SMART" id="SM01092">
    <property type="entry name" value="CO_deh_flav_C"/>
    <property type="match status" value="1"/>
</dbReference>
<dbReference type="InterPro" id="IPR051312">
    <property type="entry name" value="Diverse_Substr_Oxidored"/>
</dbReference>
<dbReference type="PANTHER" id="PTHR42659:SF1">
    <property type="entry name" value="OXIDOREDUCTASE"/>
    <property type="match status" value="1"/>
</dbReference>
<dbReference type="Pfam" id="PF03450">
    <property type="entry name" value="CO_deh_flav_C"/>
    <property type="match status" value="1"/>
</dbReference>
<dbReference type="InterPro" id="IPR036683">
    <property type="entry name" value="CO_DH_flav_C_dom_sf"/>
</dbReference>
<dbReference type="InterPro" id="IPR002346">
    <property type="entry name" value="Mopterin_DH_FAD-bd"/>
</dbReference>
<dbReference type="PROSITE" id="PS51387">
    <property type="entry name" value="FAD_PCMH"/>
    <property type="match status" value="1"/>
</dbReference>
<evidence type="ECO:0000256" key="1">
    <source>
        <dbReference type="ARBA" id="ARBA00023002"/>
    </source>
</evidence>
<dbReference type="InterPro" id="IPR016166">
    <property type="entry name" value="FAD-bd_PCMH"/>
</dbReference>
<feature type="domain" description="FAD-binding PCMH-type" evidence="2">
    <location>
        <begin position="1"/>
        <end position="222"/>
    </location>
</feature>
<dbReference type="Gene3D" id="3.30.465.10">
    <property type="match status" value="2"/>
</dbReference>
<evidence type="ECO:0000259" key="2">
    <source>
        <dbReference type="PROSITE" id="PS51387"/>
    </source>
</evidence>
<gene>
    <name evidence="3" type="ORF">HNR07_002341</name>
</gene>
<organism evidence="3 4">
    <name type="scientific">Nocardiopsis metallicus</name>
    <dbReference type="NCBI Taxonomy" id="179819"/>
    <lineage>
        <taxon>Bacteria</taxon>
        <taxon>Bacillati</taxon>
        <taxon>Actinomycetota</taxon>
        <taxon>Actinomycetes</taxon>
        <taxon>Streptosporangiales</taxon>
        <taxon>Nocardiopsidaceae</taxon>
        <taxon>Nocardiopsis</taxon>
    </lineage>
</organism>
<dbReference type="SUPFAM" id="SSF56176">
    <property type="entry name" value="FAD-binding/transporter-associated domain-like"/>
    <property type="match status" value="1"/>
</dbReference>
<dbReference type="AlphaFoldDB" id="A0A840W5E2"/>
<keyword evidence="4" id="KW-1185">Reference proteome</keyword>
<dbReference type="EMBL" id="JACHDO010000001">
    <property type="protein sequence ID" value="MBB5491204.1"/>
    <property type="molecule type" value="Genomic_DNA"/>
</dbReference>
<proteinExistence type="predicted"/>
<accession>A0A840W5E2</accession>
<dbReference type="Gene3D" id="3.30.390.50">
    <property type="entry name" value="CO dehydrogenase flavoprotein, C-terminal domain"/>
    <property type="match status" value="1"/>
</dbReference>
<keyword evidence="1 3" id="KW-0560">Oxidoreductase</keyword>
<name>A0A840W5E2_9ACTN</name>
<dbReference type="RefSeq" id="WP_184364898.1">
    <property type="nucleotide sequence ID" value="NZ_BAAAKM010000045.1"/>
</dbReference>
<dbReference type="Gene3D" id="3.30.43.10">
    <property type="entry name" value="Uridine Diphospho-n-acetylenolpyruvylglucosamine Reductase, domain 2"/>
    <property type="match status" value="1"/>
</dbReference>
<dbReference type="InterPro" id="IPR016169">
    <property type="entry name" value="FAD-bd_PCMH_sub2"/>
</dbReference>
<dbReference type="InterPro" id="IPR036318">
    <property type="entry name" value="FAD-bd_PCMH-like_sf"/>
</dbReference>
<dbReference type="GO" id="GO:0004854">
    <property type="term" value="F:xanthine dehydrogenase activity"/>
    <property type="evidence" value="ECO:0007669"/>
    <property type="project" value="UniProtKB-EC"/>
</dbReference>
<dbReference type="Pfam" id="PF00941">
    <property type="entry name" value="FAD_binding_5"/>
    <property type="match status" value="1"/>
</dbReference>
<reference evidence="3 4" key="1">
    <citation type="submission" date="2020-08" db="EMBL/GenBank/DDBJ databases">
        <title>Sequencing the genomes of 1000 actinobacteria strains.</title>
        <authorList>
            <person name="Klenk H.-P."/>
        </authorList>
    </citation>
    <scope>NUCLEOTIDE SEQUENCE [LARGE SCALE GENOMIC DNA]</scope>
    <source>
        <strain evidence="3 4">DSM 44598</strain>
    </source>
</reference>
<sequence length="329" mass="34983">MRPFDYARPARAAEAVAAVAADPGARYLAGGTNLVDHLKLGLTAPTALVDVRDALDDRVQTLADGGVRIGAGTPNSDLAAHPDIRQRYPVLSSALLAGASGQLRNMATTGGNLLQRTRCAYFQDVTTPCNKREPGSGCSALEGHGRDNAVLGASEFCVATHPSDMAVALCALEARVRVLGPDGERVLPLEGLHRLPGAAPDRDTVLTHGELVTAVELPPPVQDTRSAYRKVRERASYAFALVSVAALVQVRDSQFVDARIAFGGLAHVPWRAHRAEEVLRGRPVTQESFHVAADAELAQARTGRDNAYKVPLAVNTLASVLRELTEEAR</sequence>
<dbReference type="Proteomes" id="UP000579647">
    <property type="component" value="Unassembled WGS sequence"/>
</dbReference>
<dbReference type="InterPro" id="IPR005107">
    <property type="entry name" value="CO_DH_flav_C"/>
</dbReference>
<evidence type="ECO:0000313" key="3">
    <source>
        <dbReference type="EMBL" id="MBB5491204.1"/>
    </source>
</evidence>